<evidence type="ECO:0000259" key="1">
    <source>
        <dbReference type="PROSITE" id="PS50835"/>
    </source>
</evidence>
<dbReference type="AlphaFoldDB" id="A0A096M2D2"/>
<proteinExistence type="predicted"/>
<dbReference type="InterPro" id="IPR036179">
    <property type="entry name" value="Ig-like_dom_sf"/>
</dbReference>
<evidence type="ECO:0000313" key="3">
    <source>
        <dbReference type="Proteomes" id="UP000028760"/>
    </source>
</evidence>
<protein>
    <recommendedName>
        <fullName evidence="1">Ig-like domain-containing protein</fullName>
    </recommendedName>
</protein>
<name>A0A096M2D2_POEFO</name>
<dbReference type="GeneTree" id="ENSGT00940000167478"/>
<organism evidence="2 3">
    <name type="scientific">Poecilia formosa</name>
    <name type="common">Amazon molly</name>
    <name type="synonym">Limia formosa</name>
    <dbReference type="NCBI Taxonomy" id="48698"/>
    <lineage>
        <taxon>Eukaryota</taxon>
        <taxon>Metazoa</taxon>
        <taxon>Chordata</taxon>
        <taxon>Craniata</taxon>
        <taxon>Vertebrata</taxon>
        <taxon>Euteleostomi</taxon>
        <taxon>Actinopterygii</taxon>
        <taxon>Neopterygii</taxon>
        <taxon>Teleostei</taxon>
        <taxon>Neoteleostei</taxon>
        <taxon>Acanthomorphata</taxon>
        <taxon>Ovalentaria</taxon>
        <taxon>Atherinomorphae</taxon>
        <taxon>Cyprinodontiformes</taxon>
        <taxon>Poeciliidae</taxon>
        <taxon>Poeciliinae</taxon>
        <taxon>Poecilia</taxon>
    </lineage>
</organism>
<dbReference type="STRING" id="48698.ENSPFOP00000025573"/>
<feature type="domain" description="Ig-like" evidence="1">
    <location>
        <begin position="222"/>
        <end position="300"/>
    </location>
</feature>
<reference evidence="2" key="2">
    <citation type="submission" date="2025-08" db="UniProtKB">
        <authorList>
            <consortium name="Ensembl"/>
        </authorList>
    </citation>
    <scope>IDENTIFICATION</scope>
</reference>
<reference evidence="2" key="3">
    <citation type="submission" date="2025-09" db="UniProtKB">
        <authorList>
            <consortium name="Ensembl"/>
        </authorList>
    </citation>
    <scope>IDENTIFICATION</scope>
</reference>
<evidence type="ECO:0000313" key="2">
    <source>
        <dbReference type="Ensembl" id="ENSPFOP00000025573.1"/>
    </source>
</evidence>
<dbReference type="PROSITE" id="PS50835">
    <property type="entry name" value="IG_LIKE"/>
    <property type="match status" value="1"/>
</dbReference>
<dbReference type="SUPFAM" id="SSF48726">
    <property type="entry name" value="Immunoglobulin"/>
    <property type="match status" value="3"/>
</dbReference>
<dbReference type="Gene3D" id="2.60.40.10">
    <property type="entry name" value="Immunoglobulins"/>
    <property type="match status" value="3"/>
</dbReference>
<keyword evidence="3" id="KW-1185">Reference proteome</keyword>
<dbReference type="InterPro" id="IPR007110">
    <property type="entry name" value="Ig-like_dom"/>
</dbReference>
<dbReference type="EMBL" id="AYCK01008481">
    <property type="status" value="NOT_ANNOTATED_CDS"/>
    <property type="molecule type" value="Genomic_DNA"/>
</dbReference>
<reference evidence="3" key="1">
    <citation type="submission" date="2013-10" db="EMBL/GenBank/DDBJ databases">
        <authorList>
            <person name="Schartl M."/>
            <person name="Warren W."/>
        </authorList>
    </citation>
    <scope>NUCLEOTIDE SEQUENCE [LARGE SCALE GENOMIC DNA]</scope>
    <source>
        <strain evidence="3">female</strain>
    </source>
</reference>
<accession>A0A096M2D2</accession>
<dbReference type="Proteomes" id="UP000028760">
    <property type="component" value="Unassembled WGS sequence"/>
</dbReference>
<dbReference type="InterPro" id="IPR013783">
    <property type="entry name" value="Ig-like_fold"/>
</dbReference>
<dbReference type="Ensembl" id="ENSPFOT00000031949.1">
    <property type="protein sequence ID" value="ENSPFOP00000025573.1"/>
    <property type="gene ID" value="ENSPFOG00000024540.1"/>
</dbReference>
<dbReference type="PANTHER" id="PTHR46484">
    <property type="entry name" value="SI:CH211-171H4.5-RELATED"/>
    <property type="match status" value="1"/>
</dbReference>
<dbReference type="PANTHER" id="PTHR46484:SF8">
    <property type="entry name" value="B-CELL RECEPTOR CD22-LIKE-RELATED"/>
    <property type="match status" value="1"/>
</dbReference>
<sequence length="305" mass="33998">CQSTHKGINIIAPKHINALSGSCLLIPCSFTDHKEMKVDGKRKPSGIWIRSTVWVTSYPRLVVYNSSWSKNKYEMKMIGDLSEKNCTTVFSNIHPSHTDRYFFSIENGLLRSFAVCDPVLLIIKGVVKENNSVTVTCSALTPCPYSPPQLALNLQPNPHRQMERNTDGTFTTTIQQNITLSYRYDGYNIICSARYPVNGGKHNNKPDKGAMAKFTLFFSYAPKETSASISSSEDNWVKLHCSCRANPPVRVFTWFKNSTNGAMKVAEGENYGVQVTEEGIYYCAATNDVGSQTSPEIHLSVNQKG</sequence>
<dbReference type="eggNOG" id="KOG4475">
    <property type="taxonomic scope" value="Eukaryota"/>
</dbReference>